<dbReference type="Proteomes" id="UP001148614">
    <property type="component" value="Unassembled WGS sequence"/>
</dbReference>
<evidence type="ECO:0000313" key="1">
    <source>
        <dbReference type="EMBL" id="KAJ3562402.1"/>
    </source>
</evidence>
<comment type="caution">
    <text evidence="1">The sequence shown here is derived from an EMBL/GenBank/DDBJ whole genome shotgun (WGS) entry which is preliminary data.</text>
</comment>
<reference evidence="1" key="1">
    <citation type="submission" date="2022-07" db="EMBL/GenBank/DDBJ databases">
        <title>Genome Sequence of Xylaria arbuscula.</title>
        <authorList>
            <person name="Buettner E."/>
        </authorList>
    </citation>
    <scope>NUCLEOTIDE SEQUENCE</scope>
    <source>
        <strain evidence="1">VT107</strain>
    </source>
</reference>
<dbReference type="PANTHER" id="PTHR15955:SF8">
    <property type="entry name" value="RWD DOMAIN-CONTAINING PROTEIN 2B-RELATED"/>
    <property type="match status" value="1"/>
</dbReference>
<evidence type="ECO:0008006" key="3">
    <source>
        <dbReference type="Google" id="ProtNLM"/>
    </source>
</evidence>
<dbReference type="PANTHER" id="PTHR15955">
    <property type="entry name" value="RWD DOMAIN CONTAINING PROTEIN 2"/>
    <property type="match status" value="1"/>
</dbReference>
<accession>A0A9W8N8G8</accession>
<dbReference type="CDD" id="cd11605">
    <property type="entry name" value="RWD_DRWD_ELF-like"/>
    <property type="match status" value="1"/>
</dbReference>
<dbReference type="AlphaFoldDB" id="A0A9W8N8G8"/>
<sequence length="311" mass="33904">MIESARNYKGCSSDGSYSFDLEPVLVRLAPTEPCLFIDVPFADVDNGTVVFTVRIPMANMEAEAADRFEAELDLLLAMYPDSLNFSAKGRELKYSHHDDESSSGAAAVLILRLPDTYPLAGFPEIVSATGHHKEDLRSATQAAFSSTEAPPGEEVLDVLLLAFKDLAVSRKTPDVTMQAPEQSEPKGTSALVNRTVIIWLHHLLNTNKRKLALNPSVAASKVSGVTKPGYLGVLIFSGERSAVDAHVLELRNQRWQAFQIQYDTDNGEGPSEIWKFKHGTDISEVGSMSDVAQSIVDAQQREVFLGAIGVK</sequence>
<keyword evidence="2" id="KW-1185">Reference proteome</keyword>
<name>A0A9W8N8G8_9PEZI</name>
<dbReference type="VEuPathDB" id="FungiDB:F4678DRAFT_429765"/>
<dbReference type="EMBL" id="JANPWZ010001908">
    <property type="protein sequence ID" value="KAJ3562402.1"/>
    <property type="molecule type" value="Genomic_DNA"/>
</dbReference>
<gene>
    <name evidence="1" type="ORF">NPX13_g8581</name>
</gene>
<proteinExistence type="predicted"/>
<protein>
    <recommendedName>
        <fullName evidence="3">RWD domain-containing protein</fullName>
    </recommendedName>
</protein>
<organism evidence="1 2">
    <name type="scientific">Xylaria arbuscula</name>
    <dbReference type="NCBI Taxonomy" id="114810"/>
    <lineage>
        <taxon>Eukaryota</taxon>
        <taxon>Fungi</taxon>
        <taxon>Dikarya</taxon>
        <taxon>Ascomycota</taxon>
        <taxon>Pezizomycotina</taxon>
        <taxon>Sordariomycetes</taxon>
        <taxon>Xylariomycetidae</taxon>
        <taxon>Xylariales</taxon>
        <taxon>Xylariaceae</taxon>
        <taxon>Xylaria</taxon>
    </lineage>
</organism>
<dbReference type="InterPro" id="IPR017359">
    <property type="entry name" value="Phi-like"/>
</dbReference>
<evidence type="ECO:0000313" key="2">
    <source>
        <dbReference type="Proteomes" id="UP001148614"/>
    </source>
</evidence>